<evidence type="ECO:0000259" key="2">
    <source>
        <dbReference type="Pfam" id="PF18199"/>
    </source>
</evidence>
<reference evidence="3" key="1">
    <citation type="submission" date="2023-04" db="EMBL/GenBank/DDBJ databases">
        <title>Phytophthora lilii NBRC 32176.</title>
        <authorList>
            <person name="Ichikawa N."/>
            <person name="Sato H."/>
            <person name="Tonouchi N."/>
        </authorList>
    </citation>
    <scope>NUCLEOTIDE SEQUENCE</scope>
    <source>
        <strain evidence="3">NBRC 32176</strain>
    </source>
</reference>
<gene>
    <name evidence="3" type="ORF">Plil01_000008900</name>
</gene>
<proteinExistence type="predicted"/>
<dbReference type="Pfam" id="PF18199">
    <property type="entry name" value="Dynein_C"/>
    <property type="match status" value="1"/>
</dbReference>
<comment type="caution">
    <text evidence="3">The sequence shown here is derived from an EMBL/GenBank/DDBJ whole genome shotgun (WGS) entry which is preliminary data.</text>
</comment>
<feature type="domain" description="Dynein heavy chain C-terminal" evidence="2">
    <location>
        <begin position="109"/>
        <end position="215"/>
    </location>
</feature>
<organism evidence="3 4">
    <name type="scientific">Phytophthora lilii</name>
    <dbReference type="NCBI Taxonomy" id="2077276"/>
    <lineage>
        <taxon>Eukaryota</taxon>
        <taxon>Sar</taxon>
        <taxon>Stramenopiles</taxon>
        <taxon>Oomycota</taxon>
        <taxon>Peronosporomycetes</taxon>
        <taxon>Peronosporales</taxon>
        <taxon>Peronosporaceae</taxon>
        <taxon>Phytophthora</taxon>
    </lineage>
</organism>
<keyword evidence="4" id="KW-1185">Reference proteome</keyword>
<feature type="region of interest" description="Disordered" evidence="1">
    <location>
        <begin position="1"/>
        <end position="32"/>
    </location>
</feature>
<dbReference type="EMBL" id="BSXW01000003">
    <property type="protein sequence ID" value="GMF09160.1"/>
    <property type="molecule type" value="Genomic_DNA"/>
</dbReference>
<accession>A0A9W6T8B5</accession>
<feature type="compositionally biased region" description="Acidic residues" evidence="1">
    <location>
        <begin position="10"/>
        <end position="22"/>
    </location>
</feature>
<sequence length="225" mass="24530">MLLLTTKEEDVQENDSDDEEEGTAGLGGGSSAKETADAVQLAAEGMLWRNSKLSCIMRAYRATGLLLSVFHIDHLRCSSPICSNELHNSRSGSDQHRSAAGPLASWVHESFLIAVLQTVARKENFGTAAVLRLESTSRARQFVYGLYLEFFGNGVLETILPREMYVSMPVLTYLAVVNIASKDWSRGDGGGGGKTRAAVSDDVFECPVYRTQQHGPTWAGTRLDL</sequence>
<name>A0A9W6T8B5_9STRA</name>
<dbReference type="OrthoDB" id="10251809at2759"/>
<evidence type="ECO:0000256" key="1">
    <source>
        <dbReference type="SAM" id="MobiDB-lite"/>
    </source>
</evidence>
<dbReference type="Proteomes" id="UP001165083">
    <property type="component" value="Unassembled WGS sequence"/>
</dbReference>
<evidence type="ECO:0000313" key="3">
    <source>
        <dbReference type="EMBL" id="GMF09160.1"/>
    </source>
</evidence>
<evidence type="ECO:0000313" key="4">
    <source>
        <dbReference type="Proteomes" id="UP001165083"/>
    </source>
</evidence>
<dbReference type="AlphaFoldDB" id="A0A9W6T8B5"/>
<dbReference type="InterPro" id="IPR041228">
    <property type="entry name" value="Dynein_C"/>
</dbReference>
<protein>
    <submittedName>
        <fullName evidence="3">Unnamed protein product</fullName>
    </submittedName>
</protein>